<dbReference type="Proteomes" id="UP000663889">
    <property type="component" value="Unassembled WGS sequence"/>
</dbReference>
<keyword evidence="1" id="KW-0175">Coiled coil</keyword>
<organism evidence="3 4">
    <name type="scientific">Rotaria sordida</name>
    <dbReference type="NCBI Taxonomy" id="392033"/>
    <lineage>
        <taxon>Eukaryota</taxon>
        <taxon>Metazoa</taxon>
        <taxon>Spiralia</taxon>
        <taxon>Gnathifera</taxon>
        <taxon>Rotifera</taxon>
        <taxon>Eurotatoria</taxon>
        <taxon>Bdelloidea</taxon>
        <taxon>Philodinida</taxon>
        <taxon>Philodinidae</taxon>
        <taxon>Rotaria</taxon>
    </lineage>
</organism>
<protein>
    <submittedName>
        <fullName evidence="3">Uncharacterized protein</fullName>
    </submittedName>
</protein>
<comment type="caution">
    <text evidence="3">The sequence shown here is derived from an EMBL/GenBank/DDBJ whole genome shotgun (WGS) entry which is preliminary data.</text>
</comment>
<evidence type="ECO:0000256" key="2">
    <source>
        <dbReference type="SAM" id="MobiDB-lite"/>
    </source>
</evidence>
<gene>
    <name evidence="3" type="ORF">SEV965_LOCUS12343</name>
</gene>
<feature type="coiled-coil region" evidence="1">
    <location>
        <begin position="199"/>
        <end position="226"/>
    </location>
</feature>
<evidence type="ECO:0000256" key="1">
    <source>
        <dbReference type="SAM" id="Coils"/>
    </source>
</evidence>
<feature type="compositionally biased region" description="Basic and acidic residues" evidence="2">
    <location>
        <begin position="121"/>
        <end position="139"/>
    </location>
</feature>
<feature type="compositionally biased region" description="Polar residues" evidence="2">
    <location>
        <begin position="140"/>
        <end position="152"/>
    </location>
</feature>
<accession>A0A814J2N8</accession>
<reference evidence="3" key="1">
    <citation type="submission" date="2021-02" db="EMBL/GenBank/DDBJ databases">
        <authorList>
            <person name="Nowell W R."/>
        </authorList>
    </citation>
    <scope>NUCLEOTIDE SEQUENCE</scope>
</reference>
<evidence type="ECO:0000313" key="4">
    <source>
        <dbReference type="Proteomes" id="UP000663889"/>
    </source>
</evidence>
<sequence>MAEKQKKFDACVIRTSDADFIVAEWHQLVTTTNKSKLTVGSCVGYKKSTNKREKIIRGTIMIIGSLQVCEKQKKLLMAKVTSKNGAAQKFDEKDECESEPTGISNSKNDLELNDEDSSDSNDARLEIDIEQEKNCDENNSKQNQSNQATINEPRNDNRSKTSEASPLSAAYTEEKTTSLFKRKSVDSDSEAQYVETKRIRISVSSYEELRRENNRMKKEIEKYKTEWMPRPTDPSVIRYFVRMGELLSCAGEMEEGRGEKLIKICDRLSMSEEQLNRLQKPNGTRTARSIIRACYPLHARMDALEEGIDDDLRQAVHDYVNMFHGMESLTEGKINESINNVFRSAKTQQKQDGKNESQQSTSNNSKLSTSSDSLSRPIEKVDLAATLVALKNRHSLSAVCINDICSLLCVLNVPGAPRSWFQIKKALDKSCASTLDRTVWWICPSCKKVSDNKFTCSNANCSWRFAPPASMPNYFYTFNIRDQLSSILATTADMYLQKRTNVTPHSVLSMKDIVDGNYYRKLLDEESDDILTLTMSTDGIQPFKSTEKSIWPVTFIINEIKRKKRFSFQNLILGGVWPGPAKPKRFEMSAVLETIIVQLKELEKGSYFECCSDAGYVSRFLKVFLICACMDKPAQALVQNLPEPTAKFGCGRCEIRGIIMRTIKATRREEIEMIGSLNIFRRACLQLHDSTMNIQLKNYIENMMFGRGYYKSSSSVPQTMHSIPSNNRISTLFSNENLQFYRTIKIGRVRYTTADYSKSKAADDSAVLFRIQDAIHFGLITAIFIATGDEILLELWPLSDVKNLSIVTNGQRIDITSIQEGKLHKNNNYYYVPVNDIIEKCVYWEKNSGTVCFFRYPDLEESS</sequence>
<dbReference type="AlphaFoldDB" id="A0A814J2N8"/>
<feature type="compositionally biased region" description="Low complexity" evidence="2">
    <location>
        <begin position="357"/>
        <end position="373"/>
    </location>
</feature>
<evidence type="ECO:0000313" key="3">
    <source>
        <dbReference type="EMBL" id="CAF1031681.1"/>
    </source>
</evidence>
<name>A0A814J2N8_9BILA</name>
<proteinExistence type="predicted"/>
<feature type="region of interest" description="Disordered" evidence="2">
    <location>
        <begin position="345"/>
        <end position="373"/>
    </location>
</feature>
<dbReference type="EMBL" id="CAJNOU010000558">
    <property type="protein sequence ID" value="CAF1031681.1"/>
    <property type="molecule type" value="Genomic_DNA"/>
</dbReference>
<feature type="region of interest" description="Disordered" evidence="2">
    <location>
        <begin position="87"/>
        <end position="172"/>
    </location>
</feature>